<dbReference type="EMBL" id="CM045763">
    <property type="protein sequence ID" value="KAI8021480.1"/>
    <property type="molecule type" value="Genomic_DNA"/>
</dbReference>
<comment type="caution">
    <text evidence="1">The sequence shown here is derived from an EMBL/GenBank/DDBJ whole genome shotgun (WGS) entry which is preliminary data.</text>
</comment>
<evidence type="ECO:0000313" key="1">
    <source>
        <dbReference type="EMBL" id="KAI8021480.1"/>
    </source>
</evidence>
<protein>
    <submittedName>
        <fullName evidence="1">Uncharacterized protein</fullName>
    </submittedName>
</protein>
<evidence type="ECO:0000313" key="2">
    <source>
        <dbReference type="Proteomes" id="UP001060215"/>
    </source>
</evidence>
<gene>
    <name evidence="1" type="ORF">LOK49_LG03G00193</name>
</gene>
<keyword evidence="2" id="KW-1185">Reference proteome</keyword>
<reference evidence="1 2" key="1">
    <citation type="journal article" date="2022" name="Plant J.">
        <title>Chromosome-level genome of Camellia lanceoleosa provides a valuable resource for understanding genome evolution and self-incompatibility.</title>
        <authorList>
            <person name="Gong W."/>
            <person name="Xiao S."/>
            <person name="Wang L."/>
            <person name="Liao Z."/>
            <person name="Chang Y."/>
            <person name="Mo W."/>
            <person name="Hu G."/>
            <person name="Li W."/>
            <person name="Zhao G."/>
            <person name="Zhu H."/>
            <person name="Hu X."/>
            <person name="Ji K."/>
            <person name="Xiang X."/>
            <person name="Song Q."/>
            <person name="Yuan D."/>
            <person name="Jin S."/>
            <person name="Zhang L."/>
        </authorList>
    </citation>
    <scope>NUCLEOTIDE SEQUENCE [LARGE SCALE GENOMIC DNA]</scope>
    <source>
        <strain evidence="1">SQ_2022a</strain>
    </source>
</reference>
<name>A0ACC0I9G4_9ERIC</name>
<organism evidence="1 2">
    <name type="scientific">Camellia lanceoleosa</name>
    <dbReference type="NCBI Taxonomy" id="1840588"/>
    <lineage>
        <taxon>Eukaryota</taxon>
        <taxon>Viridiplantae</taxon>
        <taxon>Streptophyta</taxon>
        <taxon>Embryophyta</taxon>
        <taxon>Tracheophyta</taxon>
        <taxon>Spermatophyta</taxon>
        <taxon>Magnoliopsida</taxon>
        <taxon>eudicotyledons</taxon>
        <taxon>Gunneridae</taxon>
        <taxon>Pentapetalae</taxon>
        <taxon>asterids</taxon>
        <taxon>Ericales</taxon>
        <taxon>Theaceae</taxon>
        <taxon>Camellia</taxon>
    </lineage>
</organism>
<accession>A0ACC0I9G4</accession>
<dbReference type="Proteomes" id="UP001060215">
    <property type="component" value="Chromosome 6"/>
</dbReference>
<sequence>MTDPILERLRRLWDLWDIRVLVLLSLNLQIILFIFGNRRKYMSSTWLNMFVWLAYLLADSVATYALGNLSRAQGDHNVVDNSNALGAIWAPLLLLHLGGPDTITAYSLEDNQLWLRQLMGLSVQAFVAINAIFMSWRNYSWFSYLSIPALVAGILKYAERVWVLMSASNDKSGDIVPFDNNLIAASLDGRTTEEDTYVSALVMAQILVKEFKRYMENYDTGRFLFELPPKQSSNGMQSRDNFRSDEKYFWDALEVEAGLMYDLFYTKASITYTKCGCVIRFISFICTMSVLVGLFWIISKKEKWHNKRYYNDFMIDIAITGVLLVGALALEIYGMMVILCSDWTMLWLIEHAKGEWVIQLRQKFPWFYQKKKWSKKVGQFDLLGFCVKENKLAKFSCIRYILGLLKFEDKFDRYMHQTCVAVPPNLYSTVLEYVHYWSSPNIPRLDEIAQATLISTVKVLDPHPPAFYELVIIFHVATEMCYHSELNDTSQQGANFSSGHDGQIKETCRTLSHYMMYLLLMCPSALPIALSDTELKDLIHYLKMFFKDSKDVREACQMLKDYSIQSQDPLNLRRIVLVAQKIVRNFMGWERLKSLWLGMLGYAAIKGQKNYHLQQLTQGGDFLTLLWFFIPQSNILDRIDAVKVGRQINNQVTQLITSNIDSYVS</sequence>
<proteinExistence type="predicted"/>